<dbReference type="OrthoDB" id="3239511at2759"/>
<dbReference type="VEuPathDB" id="FungiDB:PLEOSDRAFT_169105"/>
<dbReference type="STRING" id="1137138.A0A067NS65"/>
<dbReference type="Proteomes" id="UP000027073">
    <property type="component" value="Unassembled WGS sequence"/>
</dbReference>
<organism evidence="1 2">
    <name type="scientific">Pleurotus ostreatus (strain PC15)</name>
    <name type="common">Oyster mushroom</name>
    <dbReference type="NCBI Taxonomy" id="1137138"/>
    <lineage>
        <taxon>Eukaryota</taxon>
        <taxon>Fungi</taxon>
        <taxon>Dikarya</taxon>
        <taxon>Basidiomycota</taxon>
        <taxon>Agaricomycotina</taxon>
        <taxon>Agaricomycetes</taxon>
        <taxon>Agaricomycetidae</taxon>
        <taxon>Agaricales</taxon>
        <taxon>Pleurotineae</taxon>
        <taxon>Pleurotaceae</taxon>
        <taxon>Pleurotus</taxon>
    </lineage>
</organism>
<evidence type="ECO:0000313" key="1">
    <source>
        <dbReference type="EMBL" id="KDQ26476.1"/>
    </source>
</evidence>
<evidence type="ECO:0000313" key="2">
    <source>
        <dbReference type="Proteomes" id="UP000027073"/>
    </source>
</evidence>
<dbReference type="EMBL" id="KL198009">
    <property type="protein sequence ID" value="KDQ26476.1"/>
    <property type="molecule type" value="Genomic_DNA"/>
</dbReference>
<dbReference type="HOGENOM" id="CLU_009122_0_0_1"/>
<dbReference type="Pfam" id="PF18759">
    <property type="entry name" value="Plavaka"/>
    <property type="match status" value="1"/>
</dbReference>
<name>A0A067NS65_PLEO1</name>
<dbReference type="InParanoid" id="A0A067NS65"/>
<dbReference type="InterPro" id="IPR041078">
    <property type="entry name" value="Plavaka"/>
</dbReference>
<protein>
    <submittedName>
        <fullName evidence="1">Uncharacterized protein</fullName>
    </submittedName>
</protein>
<sequence>MQDSIGDQIQPQIDDIKCNYHPSSQQPTTVHHFHEYGLNSKAQPDYIIDDEPWRPFRTRRNFEFASIALTQSLNENTVDTLLELTYGAVGRDPSRGALTLQSYKEMMNIWKLAANKMPGFTQHSISDVYKGKVLSYDVWRHPVWDWVMKLVQDPCLAPHFEWNAKQLFKFDGKSWIRFRNDIVTGDLWWEIQSTLPNDGKPFILIIYADKTRLSTFETAKGYPVIARVGNLNINICNGEGPGGGFMVGWLPIIEELAPEKGKTKWTNHKATIYHLAMGVILEDIIAHFHTGFAVKCGDGVQQSLYSCVPIKSADYEEDCVMTLTRGTGSYCPCPICLVPEDKLAIHDTTYPLRTQATMKKCILFAAHNILTRQVDHAGYILLKCMQHYINLLSYTSPHAPLGVPPYAPFGYSDPQSPSGSALTAHAWWTNFKNIAPQILLIDHLKQVSDFIWDEIDVLNASKKLVAPTPAPEDEDAEDDDVIASPSGHYSLGSHDKPITLADVEANHQGDAAFEWFRLRLVEFLNRELDVERRPGHRYLQNPGDQLTKIHPGKYLTVNYESTVDWQEDTDLLQCNPKFQGAPQYDHVIIKTARPTTLGTDIVAQLLMIFTITVNQATYDIALVHLLD</sequence>
<proteinExistence type="predicted"/>
<reference evidence="2" key="1">
    <citation type="journal article" date="2014" name="Proc. Natl. Acad. Sci. U.S.A.">
        <title>Extensive sampling of basidiomycete genomes demonstrates inadequacy of the white-rot/brown-rot paradigm for wood decay fungi.</title>
        <authorList>
            <person name="Riley R."/>
            <person name="Salamov A.A."/>
            <person name="Brown D.W."/>
            <person name="Nagy L.G."/>
            <person name="Floudas D."/>
            <person name="Held B.W."/>
            <person name="Levasseur A."/>
            <person name="Lombard V."/>
            <person name="Morin E."/>
            <person name="Otillar R."/>
            <person name="Lindquist E.A."/>
            <person name="Sun H."/>
            <person name="LaButti K.M."/>
            <person name="Schmutz J."/>
            <person name="Jabbour D."/>
            <person name="Luo H."/>
            <person name="Baker S.E."/>
            <person name="Pisabarro A.G."/>
            <person name="Walton J.D."/>
            <person name="Blanchette R.A."/>
            <person name="Henrissat B."/>
            <person name="Martin F."/>
            <person name="Cullen D."/>
            <person name="Hibbett D.S."/>
            <person name="Grigoriev I.V."/>
        </authorList>
    </citation>
    <scope>NUCLEOTIDE SEQUENCE [LARGE SCALE GENOMIC DNA]</scope>
    <source>
        <strain evidence="2">PC15</strain>
    </source>
</reference>
<dbReference type="AlphaFoldDB" id="A0A067NS65"/>
<accession>A0A067NS65</accession>
<gene>
    <name evidence="1" type="ORF">PLEOSDRAFT_169105</name>
</gene>